<dbReference type="Pfam" id="PF13954">
    <property type="entry name" value="PapC_N"/>
    <property type="match status" value="1"/>
</dbReference>
<dbReference type="GO" id="GO:0009279">
    <property type="term" value="C:cell outer membrane"/>
    <property type="evidence" value="ECO:0007669"/>
    <property type="project" value="UniProtKB-SubCell"/>
</dbReference>
<keyword evidence="8 10" id="KW-0472">Membrane</keyword>
<evidence type="ECO:0000256" key="9">
    <source>
        <dbReference type="ARBA" id="ARBA00023237"/>
    </source>
</evidence>
<evidence type="ECO:0000259" key="11">
    <source>
        <dbReference type="Pfam" id="PF13953"/>
    </source>
</evidence>
<dbReference type="SUPFAM" id="SSF141729">
    <property type="entry name" value="FimD N-terminal domain-like"/>
    <property type="match status" value="1"/>
</dbReference>
<dbReference type="Gene3D" id="2.60.40.2610">
    <property type="entry name" value="Outer membrane usher protein FimD, plug domain"/>
    <property type="match status" value="1"/>
</dbReference>
<keyword evidence="3 10" id="KW-0813">Transport</keyword>
<name>A0AAP2EYM8_LELAM</name>
<keyword evidence="4" id="KW-1134">Transmembrane beta strand</keyword>
<evidence type="ECO:0000256" key="5">
    <source>
        <dbReference type="ARBA" id="ARBA00022558"/>
    </source>
</evidence>
<comment type="caution">
    <text evidence="13">The sequence shown here is derived from an EMBL/GenBank/DDBJ whole genome shotgun (WGS) entry which is preliminary data.</text>
</comment>
<dbReference type="EMBL" id="JAENMS010000002">
    <property type="protein sequence ID" value="MBL5933778.1"/>
    <property type="molecule type" value="Genomic_DNA"/>
</dbReference>
<gene>
    <name evidence="13" type="ORF">I7V27_04770</name>
</gene>
<keyword evidence="6 10" id="KW-0812">Transmembrane</keyword>
<dbReference type="Pfam" id="PF00577">
    <property type="entry name" value="Usher"/>
    <property type="match status" value="1"/>
</dbReference>
<comment type="similarity">
    <text evidence="2 10">Belongs to the fimbrial export usher family.</text>
</comment>
<evidence type="ECO:0000256" key="10">
    <source>
        <dbReference type="RuleBase" id="RU003884"/>
    </source>
</evidence>
<evidence type="ECO:0000313" key="13">
    <source>
        <dbReference type="EMBL" id="MBL5933778.1"/>
    </source>
</evidence>
<feature type="domain" description="PapC N-terminal" evidence="12">
    <location>
        <begin position="32"/>
        <end position="178"/>
    </location>
</feature>
<evidence type="ECO:0000256" key="8">
    <source>
        <dbReference type="ARBA" id="ARBA00023136"/>
    </source>
</evidence>
<dbReference type="Gene3D" id="2.60.40.2070">
    <property type="match status" value="1"/>
</dbReference>
<dbReference type="InterPro" id="IPR043142">
    <property type="entry name" value="PapC-like_C_sf"/>
</dbReference>
<dbReference type="InterPro" id="IPR025885">
    <property type="entry name" value="PapC_N"/>
</dbReference>
<keyword evidence="9 10" id="KW-0998">Cell outer membrane</keyword>
<evidence type="ECO:0000256" key="2">
    <source>
        <dbReference type="ARBA" id="ARBA00008064"/>
    </source>
</evidence>
<dbReference type="Pfam" id="PF13953">
    <property type="entry name" value="PapC_C"/>
    <property type="match status" value="1"/>
</dbReference>
<accession>A0AAP2EYM8</accession>
<dbReference type="InterPro" id="IPR042186">
    <property type="entry name" value="FimD_plug_dom"/>
</dbReference>
<evidence type="ECO:0000256" key="4">
    <source>
        <dbReference type="ARBA" id="ARBA00022452"/>
    </source>
</evidence>
<evidence type="ECO:0000259" key="12">
    <source>
        <dbReference type="Pfam" id="PF13954"/>
    </source>
</evidence>
<protein>
    <submittedName>
        <fullName evidence="13">Fimbrial biogenesis outer membrane usher protein</fullName>
    </submittedName>
</protein>
<dbReference type="InterPro" id="IPR018030">
    <property type="entry name" value="Fimbrial_membr_usher_CS"/>
</dbReference>
<dbReference type="InterPro" id="IPR037224">
    <property type="entry name" value="PapC_N_sf"/>
</dbReference>
<dbReference type="Gene3D" id="3.10.20.410">
    <property type="match status" value="1"/>
</dbReference>
<reference evidence="13" key="1">
    <citation type="submission" date="2020-12" db="EMBL/GenBank/DDBJ databases">
        <title>Draft genome sequence of Enterobacter spp., Lelliottia spp. and Serratia spp. isolated from drinking water reservoirs and lakes.</title>
        <authorList>
            <person name="Reitter C."/>
            <person name="Neuhaus K."/>
            <person name="Huegler M."/>
        </authorList>
    </citation>
    <scope>NUCLEOTIDE SEQUENCE</scope>
    <source>
        <strain evidence="13">TZW15</strain>
    </source>
</reference>
<keyword evidence="5 10" id="KW-1029">Fimbrium biogenesis</keyword>
<dbReference type="RefSeq" id="WP_202665397.1">
    <property type="nucleotide sequence ID" value="NZ_JAENMR010000002.1"/>
</dbReference>
<dbReference type="Proteomes" id="UP000653275">
    <property type="component" value="Unassembled WGS sequence"/>
</dbReference>
<evidence type="ECO:0000256" key="1">
    <source>
        <dbReference type="ARBA" id="ARBA00004571"/>
    </source>
</evidence>
<evidence type="ECO:0000256" key="6">
    <source>
        <dbReference type="ARBA" id="ARBA00022692"/>
    </source>
</evidence>
<keyword evidence="7" id="KW-0732">Signal</keyword>
<dbReference type="Gene3D" id="2.60.40.3110">
    <property type="match status" value="1"/>
</dbReference>
<dbReference type="AlphaFoldDB" id="A0AAP2EYM8"/>
<dbReference type="InterPro" id="IPR025949">
    <property type="entry name" value="PapC-like_C"/>
</dbReference>
<dbReference type="InterPro" id="IPR000015">
    <property type="entry name" value="Fimb_usher"/>
</dbReference>
<dbReference type="PANTHER" id="PTHR30451:SF21">
    <property type="entry name" value="FIMBRIAL USHER DOMAIN-CONTAINING PROTEIN YDET-RELATED"/>
    <property type="match status" value="1"/>
</dbReference>
<evidence type="ECO:0000256" key="3">
    <source>
        <dbReference type="ARBA" id="ARBA00022448"/>
    </source>
</evidence>
<comment type="subcellular location">
    <subcellularLocation>
        <location evidence="1 10">Cell outer membrane</location>
        <topology evidence="1 10">Multi-pass membrane protein</topology>
    </subcellularLocation>
</comment>
<dbReference type="PROSITE" id="PS01151">
    <property type="entry name" value="FIMBRIAL_USHER"/>
    <property type="match status" value="1"/>
</dbReference>
<evidence type="ECO:0000313" key="14">
    <source>
        <dbReference type="Proteomes" id="UP000653275"/>
    </source>
</evidence>
<feature type="domain" description="PapC-like C-terminal" evidence="11">
    <location>
        <begin position="757"/>
        <end position="819"/>
    </location>
</feature>
<evidence type="ECO:0000256" key="7">
    <source>
        <dbReference type="ARBA" id="ARBA00022729"/>
    </source>
</evidence>
<dbReference type="FunFam" id="2.60.40.2610:FF:000001">
    <property type="entry name" value="Outer membrane fimbrial usher protein"/>
    <property type="match status" value="1"/>
</dbReference>
<proteinExistence type="inferred from homology"/>
<sequence length="835" mass="90714">MTPKSFYFRVNYLTAIIISLLPVYSHADEMAFNPALLEVGTPQGEKGAVDLHAFENGGQPPGKYQVQILVNDDEVETRDVEFYEGQDRKGQAALQPCLDVEWLKGIGVKVDSYPGLKGENGCANLSAIPDAFAEFLFSRQQLRISIPQKAITSAGSSAVAESSWDEGVPALLLNYSASGSKTDARVNGTDNTRSQYINLRPGLNVGPWRFRNYTTWQSDNSTAENKWDSVYNYIQRDIRALKSELTLGDSSSPSDVFDSMPFRGAQLASDDEMLPDNMKGYAPVVRGIAHSSAEVTIRQNGYTIYQTNVSPGAFEITDMYPTGGSGDLYVTVTESDGSEQQFVVPYASLPVLQREGHLRYAFTVGRYRAYDSQTDDTPLGIGSAIYGLPHGFTVYGGAEYAAERYQAMAMGLGKNFGTLGAVSGDVTTAKASLNSGIISQGQSWRVRYSKDFVDTGTNFAIAGYRYSTSGYYSMQEALDTYNGTQDEFTTERRRNRSELTLNQSLGSTLGSLSVNLVSEDYWGSGRRNNSVNLGYNNSYNGISYGINYSRNRTEYGDNTENENTISLNLNVPLERWLPGAYANYNMNNSKTSTTQNLGLSANNLDGRLNWSVMEGRDSADTGVSTDLNADYRGSHGELSGGFSRDNQSQRINYQLSGGIVAHQHGVTFSQPLGETIALVEVPGAAGVNVSGETGIKTDSRGYAVVPFVSPYRRNKVSLSPDSLPDDVDITQFSQNAVPTRGAVVRVKYNANIGSRVLMTLKHPDGSVLPFGAIVSGNKHDGGFIVGEDGLVYLTGLDESGDLKVTWGAENTCHAKYHLAPASSISSVREANAVCQ</sequence>
<dbReference type="FunFam" id="2.60.40.3110:FF:000001">
    <property type="entry name" value="Putative fimbrial outer membrane usher"/>
    <property type="match status" value="1"/>
</dbReference>
<dbReference type="GO" id="GO:0015473">
    <property type="term" value="F:fimbrial usher porin activity"/>
    <property type="evidence" value="ECO:0007669"/>
    <property type="project" value="InterPro"/>
</dbReference>
<dbReference type="PANTHER" id="PTHR30451">
    <property type="entry name" value="OUTER MEMBRANE USHER PROTEIN"/>
    <property type="match status" value="1"/>
</dbReference>
<organism evidence="13 14">
    <name type="scientific">Lelliottia amnigena</name>
    <name type="common">Enterobacter amnigenus</name>
    <dbReference type="NCBI Taxonomy" id="61646"/>
    <lineage>
        <taxon>Bacteria</taxon>
        <taxon>Pseudomonadati</taxon>
        <taxon>Pseudomonadota</taxon>
        <taxon>Gammaproteobacteria</taxon>
        <taxon>Enterobacterales</taxon>
        <taxon>Enterobacteriaceae</taxon>
        <taxon>Lelliottia</taxon>
    </lineage>
</organism>
<dbReference type="GO" id="GO:0009297">
    <property type="term" value="P:pilus assembly"/>
    <property type="evidence" value="ECO:0007669"/>
    <property type="project" value="InterPro"/>
</dbReference>